<dbReference type="RefSeq" id="XP_035681016.1">
    <property type="nucleotide sequence ID" value="XM_035825123.1"/>
</dbReference>
<accession>A0A9J7MW41</accession>
<protein>
    <submittedName>
        <fullName evidence="2">Uncharacterized protein LOC118418968</fullName>
    </submittedName>
</protein>
<reference evidence="2" key="2">
    <citation type="submission" date="2025-08" db="UniProtKB">
        <authorList>
            <consortium name="RefSeq"/>
        </authorList>
    </citation>
    <scope>IDENTIFICATION</scope>
    <source>
        <strain evidence="2">S238N-H82</strain>
        <tissue evidence="2">Testes</tissue>
    </source>
</reference>
<evidence type="ECO:0000313" key="1">
    <source>
        <dbReference type="Proteomes" id="UP000001554"/>
    </source>
</evidence>
<proteinExistence type="predicted"/>
<name>A0A9J7MW41_BRAFL</name>
<gene>
    <name evidence="2" type="primary">LOC118418968</name>
</gene>
<sequence>MTTPGNTAARVASDVVGIAETPTCISFILALCALLWPVIIAGDNSVLCNAANEAMFAEYYKMCTGDDFYSLWDSFMATIGQLQCPLLYQFVTEKLFVGLLTKKHSVDAPRSSASSVDITISNTEKQVLRYVAGFIPHALLRRYKRYNNRTAQLYVAVLQQWKVSAVTHTHTTFLQYTEGWVNAVNRGGLFVVTDEVYLFFRAVEKVVRTTANFDQVSKGKLTGIKENIMKNLESSFLVNKYWCTIASSIANEKASIKLLETVLIYYVNLRCRSFADAYNLVTRHKDNEGASKKGEKSLRKSLN</sequence>
<dbReference type="KEGG" id="bfo:118418968"/>
<dbReference type="OMA" id="GIKENIM"/>
<evidence type="ECO:0000313" key="2">
    <source>
        <dbReference type="RefSeq" id="XP_035681016.1"/>
    </source>
</evidence>
<organism evidence="1 2">
    <name type="scientific">Branchiostoma floridae</name>
    <name type="common">Florida lancelet</name>
    <name type="synonym">Amphioxus</name>
    <dbReference type="NCBI Taxonomy" id="7739"/>
    <lineage>
        <taxon>Eukaryota</taxon>
        <taxon>Metazoa</taxon>
        <taxon>Chordata</taxon>
        <taxon>Cephalochordata</taxon>
        <taxon>Leptocardii</taxon>
        <taxon>Amphioxiformes</taxon>
        <taxon>Branchiostomatidae</taxon>
        <taxon>Branchiostoma</taxon>
    </lineage>
</organism>
<dbReference type="Proteomes" id="UP000001554">
    <property type="component" value="Chromosome 7"/>
</dbReference>
<dbReference type="AlphaFoldDB" id="A0A9J7MW41"/>
<dbReference type="OrthoDB" id="10052386at2759"/>
<dbReference type="GeneID" id="118418968"/>
<reference evidence="1" key="1">
    <citation type="journal article" date="2020" name="Nat. Ecol. Evol.">
        <title>Deeply conserved synteny resolves early events in vertebrate evolution.</title>
        <authorList>
            <person name="Simakov O."/>
            <person name="Marletaz F."/>
            <person name="Yue J.X."/>
            <person name="O'Connell B."/>
            <person name="Jenkins J."/>
            <person name="Brandt A."/>
            <person name="Calef R."/>
            <person name="Tung C.H."/>
            <person name="Huang T.K."/>
            <person name="Schmutz J."/>
            <person name="Satoh N."/>
            <person name="Yu J.K."/>
            <person name="Putnam N.H."/>
            <person name="Green R.E."/>
            <person name="Rokhsar D.S."/>
        </authorList>
    </citation>
    <scope>NUCLEOTIDE SEQUENCE [LARGE SCALE GENOMIC DNA]</scope>
    <source>
        <strain evidence="1">S238N-H82</strain>
    </source>
</reference>
<keyword evidence="1" id="KW-1185">Reference proteome</keyword>